<organism evidence="2 3">
    <name type="scientific">Aspergillus versicolor CBS 583.65</name>
    <dbReference type="NCBI Taxonomy" id="1036611"/>
    <lineage>
        <taxon>Eukaryota</taxon>
        <taxon>Fungi</taxon>
        <taxon>Dikarya</taxon>
        <taxon>Ascomycota</taxon>
        <taxon>Pezizomycotina</taxon>
        <taxon>Eurotiomycetes</taxon>
        <taxon>Eurotiomycetidae</taxon>
        <taxon>Eurotiales</taxon>
        <taxon>Aspergillaceae</taxon>
        <taxon>Aspergillus</taxon>
        <taxon>Aspergillus subgen. Nidulantes</taxon>
    </lineage>
</organism>
<feature type="compositionally biased region" description="Basic and acidic residues" evidence="1">
    <location>
        <begin position="125"/>
        <end position="136"/>
    </location>
</feature>
<dbReference type="EMBL" id="KV878134">
    <property type="protein sequence ID" value="OJJ06341.1"/>
    <property type="molecule type" value="Genomic_DNA"/>
</dbReference>
<feature type="region of interest" description="Disordered" evidence="1">
    <location>
        <begin position="117"/>
        <end position="140"/>
    </location>
</feature>
<dbReference type="VEuPathDB" id="FungiDB:ASPVEDRAFT_875157"/>
<evidence type="ECO:0000256" key="1">
    <source>
        <dbReference type="SAM" id="MobiDB-lite"/>
    </source>
</evidence>
<sequence>MSRAESAAGPDRYANPSPDKAWGAAFTLSWVRISPQNQRVQHAMQGPVIISLLCLLPSDDGLTSIGQQCHKPPDYFQPSRTPGEWTVPADSSNSLCNYVHLGPVGLHHLSVARGSLPATSLTDQQSKRHDRTDRSRGCHGATCARSDFPAKRGRRGPVVDSENVCALLGPYPNQTASPRRHRSNFLINLNTRLGSSAHVTGDGWEEEETSRPSSIRLTNSEGPKLLTGQPVASQDSDMPVHTIHHSPTFPALEYT</sequence>
<keyword evidence="3" id="KW-1185">Reference proteome</keyword>
<accession>A0A1L9PXS9</accession>
<dbReference type="AlphaFoldDB" id="A0A1L9PXS9"/>
<feature type="compositionally biased region" description="Polar residues" evidence="1">
    <location>
        <begin position="211"/>
        <end position="221"/>
    </location>
</feature>
<protein>
    <submittedName>
        <fullName evidence="2">Uncharacterized protein</fullName>
    </submittedName>
</protein>
<dbReference type="Proteomes" id="UP000184073">
    <property type="component" value="Unassembled WGS sequence"/>
</dbReference>
<reference evidence="3" key="1">
    <citation type="journal article" date="2017" name="Genome Biol.">
        <title>Comparative genomics reveals high biological diversity and specific adaptations in the industrially and medically important fungal genus Aspergillus.</title>
        <authorList>
            <person name="de Vries R.P."/>
            <person name="Riley R."/>
            <person name="Wiebenga A."/>
            <person name="Aguilar-Osorio G."/>
            <person name="Amillis S."/>
            <person name="Uchima C.A."/>
            <person name="Anderluh G."/>
            <person name="Asadollahi M."/>
            <person name="Askin M."/>
            <person name="Barry K."/>
            <person name="Battaglia E."/>
            <person name="Bayram O."/>
            <person name="Benocci T."/>
            <person name="Braus-Stromeyer S.A."/>
            <person name="Caldana C."/>
            <person name="Canovas D."/>
            <person name="Cerqueira G.C."/>
            <person name="Chen F."/>
            <person name="Chen W."/>
            <person name="Choi C."/>
            <person name="Clum A."/>
            <person name="Dos Santos R.A."/>
            <person name="Damasio A.R."/>
            <person name="Diallinas G."/>
            <person name="Emri T."/>
            <person name="Fekete E."/>
            <person name="Flipphi M."/>
            <person name="Freyberg S."/>
            <person name="Gallo A."/>
            <person name="Gournas C."/>
            <person name="Habgood R."/>
            <person name="Hainaut M."/>
            <person name="Harispe M.L."/>
            <person name="Henrissat B."/>
            <person name="Hilden K.S."/>
            <person name="Hope R."/>
            <person name="Hossain A."/>
            <person name="Karabika E."/>
            <person name="Karaffa L."/>
            <person name="Karanyi Z."/>
            <person name="Krasevec N."/>
            <person name="Kuo A."/>
            <person name="Kusch H."/>
            <person name="LaButti K."/>
            <person name="Lagendijk E.L."/>
            <person name="Lapidus A."/>
            <person name="Levasseur A."/>
            <person name="Lindquist E."/>
            <person name="Lipzen A."/>
            <person name="Logrieco A.F."/>
            <person name="MacCabe A."/>
            <person name="Maekelae M.R."/>
            <person name="Malavazi I."/>
            <person name="Melin P."/>
            <person name="Meyer V."/>
            <person name="Mielnichuk N."/>
            <person name="Miskei M."/>
            <person name="Molnar A.P."/>
            <person name="Mule G."/>
            <person name="Ngan C.Y."/>
            <person name="Orejas M."/>
            <person name="Orosz E."/>
            <person name="Ouedraogo J.P."/>
            <person name="Overkamp K.M."/>
            <person name="Park H.-S."/>
            <person name="Perrone G."/>
            <person name="Piumi F."/>
            <person name="Punt P.J."/>
            <person name="Ram A.F."/>
            <person name="Ramon A."/>
            <person name="Rauscher S."/>
            <person name="Record E."/>
            <person name="Riano-Pachon D.M."/>
            <person name="Robert V."/>
            <person name="Roehrig J."/>
            <person name="Ruller R."/>
            <person name="Salamov A."/>
            <person name="Salih N.S."/>
            <person name="Samson R.A."/>
            <person name="Sandor E."/>
            <person name="Sanguinetti M."/>
            <person name="Schuetze T."/>
            <person name="Sepcic K."/>
            <person name="Shelest E."/>
            <person name="Sherlock G."/>
            <person name="Sophianopoulou V."/>
            <person name="Squina F.M."/>
            <person name="Sun H."/>
            <person name="Susca A."/>
            <person name="Todd R.B."/>
            <person name="Tsang A."/>
            <person name="Unkles S.E."/>
            <person name="van de Wiele N."/>
            <person name="van Rossen-Uffink D."/>
            <person name="Oliveira J.V."/>
            <person name="Vesth T.C."/>
            <person name="Visser J."/>
            <person name="Yu J.-H."/>
            <person name="Zhou M."/>
            <person name="Andersen M.R."/>
            <person name="Archer D.B."/>
            <person name="Baker S.E."/>
            <person name="Benoit I."/>
            <person name="Brakhage A.A."/>
            <person name="Braus G.H."/>
            <person name="Fischer R."/>
            <person name="Frisvad J.C."/>
            <person name="Goldman G.H."/>
            <person name="Houbraken J."/>
            <person name="Oakley B."/>
            <person name="Pocsi I."/>
            <person name="Scazzocchio C."/>
            <person name="Seiboth B."/>
            <person name="vanKuyk P.A."/>
            <person name="Wortman J."/>
            <person name="Dyer P.S."/>
            <person name="Grigoriev I.V."/>
        </authorList>
    </citation>
    <scope>NUCLEOTIDE SEQUENCE [LARGE SCALE GENOMIC DNA]</scope>
    <source>
        <strain evidence="3">CBS 583.65</strain>
    </source>
</reference>
<name>A0A1L9PXS9_ASPVE</name>
<dbReference type="GeneID" id="63733593"/>
<proteinExistence type="predicted"/>
<evidence type="ECO:0000313" key="3">
    <source>
        <dbReference type="Proteomes" id="UP000184073"/>
    </source>
</evidence>
<evidence type="ECO:0000313" key="2">
    <source>
        <dbReference type="EMBL" id="OJJ06341.1"/>
    </source>
</evidence>
<dbReference type="RefSeq" id="XP_040672103.1">
    <property type="nucleotide sequence ID" value="XM_040818082.1"/>
</dbReference>
<feature type="region of interest" description="Disordered" evidence="1">
    <location>
        <begin position="196"/>
        <end position="255"/>
    </location>
</feature>
<dbReference type="OrthoDB" id="10516798at2759"/>
<gene>
    <name evidence="2" type="ORF">ASPVEDRAFT_875157</name>
</gene>